<keyword evidence="3 8" id="KW-0808">Transferase</keyword>
<feature type="transmembrane region" description="Helical" evidence="7">
    <location>
        <begin position="366"/>
        <end position="386"/>
    </location>
</feature>
<proteinExistence type="predicted"/>
<evidence type="ECO:0000256" key="2">
    <source>
        <dbReference type="ARBA" id="ARBA00022676"/>
    </source>
</evidence>
<name>A0A3G9G624_9CAUL</name>
<dbReference type="OrthoDB" id="7431422at2"/>
<evidence type="ECO:0000313" key="8">
    <source>
        <dbReference type="EMBL" id="BBF82257.1"/>
    </source>
</evidence>
<accession>A0A3G9G624</accession>
<dbReference type="Gene3D" id="3.90.550.10">
    <property type="entry name" value="Spore Coat Polysaccharide Biosynthesis Protein SpsA, Chain A"/>
    <property type="match status" value="1"/>
</dbReference>
<evidence type="ECO:0000256" key="1">
    <source>
        <dbReference type="ARBA" id="ARBA00004141"/>
    </source>
</evidence>
<dbReference type="Pfam" id="PF13641">
    <property type="entry name" value="Glyco_tranf_2_3"/>
    <property type="match status" value="1"/>
</dbReference>
<evidence type="ECO:0000256" key="6">
    <source>
        <dbReference type="ARBA" id="ARBA00023136"/>
    </source>
</evidence>
<dbReference type="PANTHER" id="PTHR43867">
    <property type="entry name" value="CELLULOSE SYNTHASE CATALYTIC SUBUNIT A [UDP-FORMING]"/>
    <property type="match status" value="1"/>
</dbReference>
<dbReference type="InterPro" id="IPR050321">
    <property type="entry name" value="Glycosyltr_2/OpgH_subfam"/>
</dbReference>
<organism evidence="8 9">
    <name type="scientific">Asticcacaulis excentricus</name>
    <dbReference type="NCBI Taxonomy" id="78587"/>
    <lineage>
        <taxon>Bacteria</taxon>
        <taxon>Pseudomonadati</taxon>
        <taxon>Pseudomonadota</taxon>
        <taxon>Alphaproteobacteria</taxon>
        <taxon>Caulobacterales</taxon>
        <taxon>Caulobacteraceae</taxon>
        <taxon>Asticcacaulis</taxon>
    </lineage>
</organism>
<feature type="transmembrane region" description="Helical" evidence="7">
    <location>
        <begin position="48"/>
        <end position="69"/>
    </location>
</feature>
<dbReference type="AlphaFoldDB" id="A0A3G9G624"/>
<comment type="subcellular location">
    <subcellularLocation>
        <location evidence="1">Membrane</location>
        <topology evidence="1">Multi-pass membrane protein</topology>
    </subcellularLocation>
</comment>
<feature type="transmembrane region" description="Helical" evidence="7">
    <location>
        <begin position="446"/>
        <end position="463"/>
    </location>
</feature>
<keyword evidence="4 7" id="KW-0812">Transmembrane</keyword>
<evidence type="ECO:0000313" key="9">
    <source>
        <dbReference type="Proteomes" id="UP000278756"/>
    </source>
</evidence>
<dbReference type="InterPro" id="IPR029044">
    <property type="entry name" value="Nucleotide-diphossugar_trans"/>
</dbReference>
<dbReference type="EMBL" id="AP018828">
    <property type="protein sequence ID" value="BBF82257.1"/>
    <property type="molecule type" value="Genomic_DNA"/>
</dbReference>
<keyword evidence="6 7" id="KW-0472">Membrane</keyword>
<reference evidence="9" key="1">
    <citation type="journal article" date="2017" name="Biotechnol. Biofuels">
        <title>Evaluation of environmental bacterial communities as a factor affecting the growth of duckweed Lemna minor.</title>
        <authorList>
            <person name="Ishizawa H."/>
            <person name="Kuroda M."/>
            <person name="Morikawa M."/>
            <person name="Ike M."/>
        </authorList>
    </citation>
    <scope>NUCLEOTIDE SEQUENCE [LARGE SCALE GENOMIC DNA]</scope>
    <source>
        <strain evidence="9">M6</strain>
    </source>
</reference>
<evidence type="ECO:0000256" key="5">
    <source>
        <dbReference type="ARBA" id="ARBA00022989"/>
    </source>
</evidence>
<evidence type="ECO:0000256" key="4">
    <source>
        <dbReference type="ARBA" id="ARBA00022692"/>
    </source>
</evidence>
<dbReference type="Proteomes" id="UP000278756">
    <property type="component" value="Chromosome 2"/>
</dbReference>
<dbReference type="GO" id="GO:0016757">
    <property type="term" value="F:glycosyltransferase activity"/>
    <property type="evidence" value="ECO:0007669"/>
    <property type="project" value="UniProtKB-KW"/>
</dbReference>
<evidence type="ECO:0000256" key="3">
    <source>
        <dbReference type="ARBA" id="ARBA00022679"/>
    </source>
</evidence>
<keyword evidence="2" id="KW-0328">Glycosyltransferase</keyword>
<dbReference type="PANTHER" id="PTHR43867:SF2">
    <property type="entry name" value="CELLULOSE SYNTHASE CATALYTIC SUBUNIT A [UDP-FORMING]"/>
    <property type="match status" value="1"/>
</dbReference>
<keyword evidence="5 7" id="KW-1133">Transmembrane helix</keyword>
<protein>
    <submittedName>
        <fullName evidence="8">Glycosyl transferase, group 2 family protein</fullName>
    </submittedName>
</protein>
<gene>
    <name evidence="8" type="ORF">EM6_2889</name>
</gene>
<sequence length="485" mass="53319">MPPEPKRIAVEHAALADSARPNLYVVSDSARGIAALDPRFSAQSPPVVWQWASLMVLSLTLISGLWLAFDAVTQCLYGLCWALFMTNATFRLTASLTPRRPYTVPPLTDGQLPVYTVIVALYKEAAIAPQLICALEALDYPRHKLEILFALEDDDAETLIAFEGLLDRDRHPHRHHMRVVRVESGTPRTKPRALNLALSRACGDLMAIYDAEDIPASSQLREAAAAFADLPEDIACLQAPLRPAGSRGFIARQFAAEYAVHFDVLLPALHRFGLTFPLGGTSNHFRAPALKAVGAWDAHNVTEDADLAYRLVRCGYGCGLIEAPTRESPPEDTRAWLPQRTRWIKGHMQTLLVHTRSLSDLPVMTILGLMLSLGLNVFSALCYAPFMALTLAQGLLHLWQPDLGGIGLPDLILLVCGMGFAQIALDIGARRAGLKLSLWDRLGLPVYWGLQSFGALFALYQLVVRPFHWDKTEHAPSEAAMTNPS</sequence>
<dbReference type="RefSeq" id="WP_126423857.1">
    <property type="nucleotide sequence ID" value="NZ_AP018828.1"/>
</dbReference>
<evidence type="ECO:0000256" key="7">
    <source>
        <dbReference type="SAM" id="Phobius"/>
    </source>
</evidence>
<feature type="transmembrane region" description="Helical" evidence="7">
    <location>
        <begin position="406"/>
        <end position="425"/>
    </location>
</feature>
<reference evidence="9" key="2">
    <citation type="journal article" date="2017" name="Plant Physiol. Biochem.">
        <title>Differential oxidative and antioxidative response of duckweed Lemna minor toward plant growth promoting/inhibiting bacteria.</title>
        <authorList>
            <person name="Ishizawa H."/>
            <person name="Kuroda M."/>
            <person name="Morikawa M."/>
            <person name="Ike M."/>
        </authorList>
    </citation>
    <scope>NUCLEOTIDE SEQUENCE [LARGE SCALE GENOMIC DNA]</scope>
    <source>
        <strain evidence="9">M6</strain>
    </source>
</reference>
<dbReference type="GO" id="GO:0016020">
    <property type="term" value="C:membrane"/>
    <property type="evidence" value="ECO:0007669"/>
    <property type="project" value="UniProtKB-SubCell"/>
</dbReference>
<dbReference type="SUPFAM" id="SSF53448">
    <property type="entry name" value="Nucleotide-diphospho-sugar transferases"/>
    <property type="match status" value="1"/>
</dbReference>